<feature type="non-terminal residue" evidence="1">
    <location>
        <position position="1"/>
    </location>
</feature>
<keyword evidence="2" id="KW-1185">Reference proteome</keyword>
<proteinExistence type="predicted"/>
<reference evidence="1" key="1">
    <citation type="submission" date="2022-07" db="EMBL/GenBank/DDBJ databases">
        <title>Phylogenomic reconstructions and comparative analyses of Kickxellomycotina fungi.</title>
        <authorList>
            <person name="Reynolds N.K."/>
            <person name="Stajich J.E."/>
            <person name="Barry K."/>
            <person name="Grigoriev I.V."/>
            <person name="Crous P."/>
            <person name="Smith M.E."/>
        </authorList>
    </citation>
    <scope>NUCLEOTIDE SEQUENCE</scope>
    <source>
        <strain evidence="1">NRRL 5244</strain>
    </source>
</reference>
<dbReference type="Proteomes" id="UP001150603">
    <property type="component" value="Unassembled WGS sequence"/>
</dbReference>
<evidence type="ECO:0000313" key="1">
    <source>
        <dbReference type="EMBL" id="KAJ1948481.1"/>
    </source>
</evidence>
<organism evidence="1 2">
    <name type="scientific">Linderina macrospora</name>
    <dbReference type="NCBI Taxonomy" id="4868"/>
    <lineage>
        <taxon>Eukaryota</taxon>
        <taxon>Fungi</taxon>
        <taxon>Fungi incertae sedis</taxon>
        <taxon>Zoopagomycota</taxon>
        <taxon>Kickxellomycotina</taxon>
        <taxon>Kickxellomycetes</taxon>
        <taxon>Kickxellales</taxon>
        <taxon>Kickxellaceae</taxon>
        <taxon>Linderina</taxon>
    </lineage>
</organism>
<name>A0ACC1JDT0_9FUNG</name>
<evidence type="ECO:0000313" key="2">
    <source>
        <dbReference type="Proteomes" id="UP001150603"/>
    </source>
</evidence>
<comment type="caution">
    <text evidence="1">The sequence shown here is derived from an EMBL/GenBank/DDBJ whole genome shotgun (WGS) entry which is preliminary data.</text>
</comment>
<protein>
    <submittedName>
        <fullName evidence="1">Autophagy protein 22</fullName>
    </submittedName>
</protein>
<gene>
    <name evidence="1" type="primary">ATG22_1</name>
    <name evidence="1" type="ORF">FBU59_001572</name>
</gene>
<sequence length="501" mass="55565">TEPFNTSIIGLYMSTGLNLMAAMEGFELDHITKCDYDKANYTCDFWWAGGWIDTASFPLYMTTIASLLQALLYIGLGTLADHSNYRKRFLLFFALLGGASCICLLGVRRSSLINTAAALYILASIGYGCSLVFYYAYIPLLARAHPRTIYRKLSEAYNGLAIPESLAKTKLLKQKKADKDAAHSSVVVEEFVTNKLSALGNLWMNLAAVIVLGIGVGVLAVMEDQMYAMMIGSAVVGLWWLLFTIYPMMQLQERPGPPLPAGTNKWTFPLKSFKQTCQDVWRLPETLKFLVGWFLLADSMNTIMTVTSLFAQSVINMNEDDLAIGILIAPITSMIGAFGFSLLQERFNYRTRTLILVVVFMSSLLGLYVIIGFGTSAWGFNHSAEFYPLVAYFGIVNGASIALTRAQFVELCPPGMEAEFFSLFRITDKGSAFIGPLVAAGINTASHNLRFAYVWCFVLFLVSGLFFFWCDPKKGREDAIELGRQNGFTEEDLSAKPKAFL</sequence>
<dbReference type="EMBL" id="JANBPW010000721">
    <property type="protein sequence ID" value="KAJ1948481.1"/>
    <property type="molecule type" value="Genomic_DNA"/>
</dbReference>
<accession>A0ACC1JDT0</accession>